<reference evidence="5" key="1">
    <citation type="journal article" date="2019" name="Int. J. Syst. Evol. Microbiol.">
        <title>The Global Catalogue of Microorganisms (GCM) 10K type strain sequencing project: providing services to taxonomists for standard genome sequencing and annotation.</title>
        <authorList>
            <consortium name="The Broad Institute Genomics Platform"/>
            <consortium name="The Broad Institute Genome Sequencing Center for Infectious Disease"/>
            <person name="Wu L."/>
            <person name="Ma J."/>
        </authorList>
    </citation>
    <scope>NUCLEOTIDE SEQUENCE [LARGE SCALE GENOMIC DNA]</scope>
    <source>
        <strain evidence="5">ICMP 6774ER</strain>
    </source>
</reference>
<dbReference type="Proteomes" id="UP001597368">
    <property type="component" value="Unassembled WGS sequence"/>
</dbReference>
<feature type="region of interest" description="Disordered" evidence="1">
    <location>
        <begin position="311"/>
        <end position="330"/>
    </location>
</feature>
<name>A0ABW4T1F5_9ACTN</name>
<keyword evidence="2" id="KW-0732">Signal</keyword>
<dbReference type="SUPFAM" id="SSF50956">
    <property type="entry name" value="Thermostable phytase (3-phytase)"/>
    <property type="match status" value="1"/>
</dbReference>
<keyword evidence="5" id="KW-1185">Reference proteome</keyword>
<dbReference type="RefSeq" id="WP_379575189.1">
    <property type="nucleotide sequence ID" value="NZ_JBHUFV010000038.1"/>
</dbReference>
<evidence type="ECO:0000259" key="3">
    <source>
        <dbReference type="PROSITE" id="PS51662"/>
    </source>
</evidence>
<evidence type="ECO:0000256" key="1">
    <source>
        <dbReference type="SAM" id="MobiDB-lite"/>
    </source>
</evidence>
<comment type="caution">
    <text evidence="4">The sequence shown here is derived from an EMBL/GenBank/DDBJ whole genome shotgun (WGS) entry which is preliminary data.</text>
</comment>
<dbReference type="InterPro" id="IPR011042">
    <property type="entry name" value="6-blade_b-propeller_TolB-like"/>
</dbReference>
<proteinExistence type="predicted"/>
<gene>
    <name evidence="4" type="ORF">ACFSKW_26725</name>
</gene>
<evidence type="ECO:0000256" key="2">
    <source>
        <dbReference type="SAM" id="SignalP"/>
    </source>
</evidence>
<dbReference type="PROSITE" id="PS51662">
    <property type="entry name" value="BP_PHYTASE"/>
    <property type="match status" value="1"/>
</dbReference>
<accession>A0ABW4T1F5</accession>
<dbReference type="EMBL" id="JBHUFV010000038">
    <property type="protein sequence ID" value="MFD1935074.1"/>
    <property type="molecule type" value="Genomic_DNA"/>
</dbReference>
<protein>
    <submittedName>
        <fullName evidence="4">Phytase</fullName>
    </submittedName>
</protein>
<organism evidence="4 5">
    <name type="scientific">Nonomuraea mangrovi</name>
    <dbReference type="NCBI Taxonomy" id="2316207"/>
    <lineage>
        <taxon>Bacteria</taxon>
        <taxon>Bacillati</taxon>
        <taxon>Actinomycetota</taxon>
        <taxon>Actinomycetes</taxon>
        <taxon>Streptosporangiales</taxon>
        <taxon>Streptosporangiaceae</taxon>
        <taxon>Nonomuraea</taxon>
    </lineage>
</organism>
<dbReference type="Gene3D" id="2.120.10.30">
    <property type="entry name" value="TolB, C-terminal domain"/>
    <property type="match status" value="1"/>
</dbReference>
<feature type="domain" description="BPP" evidence="3">
    <location>
        <begin position="46"/>
        <end position="439"/>
    </location>
</feature>
<feature type="chain" id="PRO_5046165557" evidence="2">
    <location>
        <begin position="24"/>
        <end position="439"/>
    </location>
</feature>
<feature type="signal peptide" evidence="2">
    <location>
        <begin position="1"/>
        <end position="23"/>
    </location>
</feature>
<evidence type="ECO:0000313" key="5">
    <source>
        <dbReference type="Proteomes" id="UP001597368"/>
    </source>
</evidence>
<evidence type="ECO:0000313" key="4">
    <source>
        <dbReference type="EMBL" id="MFD1935074.1"/>
    </source>
</evidence>
<dbReference type="InterPro" id="IPR003431">
    <property type="entry name" value="B-propeller_Phytase"/>
</dbReference>
<sequence>MRTLLAALAVTATALPAVFPAVSASALPATPPAVFPAVSAANAGAPALSADELPSAAPAAETPALFDDGAGGNANGDDPAIWVNPRKSGRSLIIATAKEGGLYVHDLGGKRLQHIAAPAAPGKDDEPGRFNNVDLVYGFRLGDRRVDLAVVSDRGRDQLRFYAIDPAGLTLTDVTDPAVPYVFNRTQRQVNEEETAYGLATWQDGGRAYALVSRRHQTRLGLARLTARNGRVAYRLTRTLDLPARFELPDGGTWRPCGEPGERPQIEGMVVDGGRDVLYAAQEDVGIWRLPADLTGRPVLMDKVKEYGRQDTYDPKTDECVPGEERGHGGERLAADAEGLTIWYGKGGGYLLASSQGDSTFAVYTREGSNRFLGSFRVGPGKGIDGTEHSDGAMVVDRPLGRYAHGLLVVHDGRNTPADGDRENTNFKLVPWENVPLPR</sequence>
<dbReference type="Pfam" id="PF02333">
    <property type="entry name" value="Phytase"/>
    <property type="match status" value="2"/>
</dbReference>